<keyword evidence="2" id="KW-1185">Reference proteome</keyword>
<dbReference type="InterPro" id="IPR010260">
    <property type="entry name" value="AlpA"/>
</dbReference>
<organism evidence="1 2">
    <name type="scientific">Azonexus hydrophilus</name>
    <dbReference type="NCBI Taxonomy" id="418702"/>
    <lineage>
        <taxon>Bacteria</taxon>
        <taxon>Pseudomonadati</taxon>
        <taxon>Pseudomonadota</taxon>
        <taxon>Betaproteobacteria</taxon>
        <taxon>Rhodocyclales</taxon>
        <taxon>Azonexaceae</taxon>
        <taxon>Azonexus</taxon>
    </lineage>
</organism>
<sequence length="71" mass="7876">MHKGTLFHPSQSLPHDGYIRLPGVLALIPVSRSTWLNWVKTGKAPKPVKLSERTTAWKVADIRAFIDAQAA</sequence>
<protein>
    <submittedName>
        <fullName evidence="1">AlpA family phage regulatory protein</fullName>
    </submittedName>
</protein>
<gene>
    <name evidence="1" type="ORF">AADV58_09130</name>
</gene>
<dbReference type="RefSeq" id="WP_341742966.1">
    <property type="nucleotide sequence ID" value="NZ_CP151406.1"/>
</dbReference>
<name>A0ABZ2XBW8_9RHOO</name>
<dbReference type="Proteomes" id="UP001479520">
    <property type="component" value="Chromosome"/>
</dbReference>
<reference evidence="1 2" key="1">
    <citation type="submission" date="2024-04" db="EMBL/GenBank/DDBJ databases">
        <title>Dissimilatory iodate-reducing microorganisms contribute to the enrichment of iodine in groundwater.</title>
        <authorList>
            <person name="Jiang Z."/>
        </authorList>
    </citation>
    <scope>NUCLEOTIDE SEQUENCE [LARGE SCALE GENOMIC DNA]</scope>
    <source>
        <strain evidence="1 2">NCP973</strain>
    </source>
</reference>
<dbReference type="Gene3D" id="1.10.238.160">
    <property type="match status" value="1"/>
</dbReference>
<proteinExistence type="predicted"/>
<accession>A0ABZ2XBW8</accession>
<dbReference type="Pfam" id="PF05930">
    <property type="entry name" value="Phage_AlpA"/>
    <property type="match status" value="1"/>
</dbReference>
<evidence type="ECO:0000313" key="1">
    <source>
        <dbReference type="EMBL" id="WZJ20126.1"/>
    </source>
</evidence>
<evidence type="ECO:0000313" key="2">
    <source>
        <dbReference type="Proteomes" id="UP001479520"/>
    </source>
</evidence>
<dbReference type="EMBL" id="CP151406">
    <property type="protein sequence ID" value="WZJ20126.1"/>
    <property type="molecule type" value="Genomic_DNA"/>
</dbReference>